<dbReference type="WBParaSite" id="nRc.2.0.1.t35281-RA">
    <property type="protein sequence ID" value="nRc.2.0.1.t35281-RA"/>
    <property type="gene ID" value="nRc.2.0.1.g35281"/>
</dbReference>
<name>A0A915KAZ5_ROMCU</name>
<sequence>MGLNLQEIVSSKPVSNQTLCKTSSTQHRNLNRLYHNSRKDKDIRKYWKNGKASKKYLYQRHVQIDKVPEFKLINPMAKCDHALLVKVYFFQMDCDTADVIVNCSSSSSHIGIVLNESDSILVNTIYCIPKSPETP</sequence>
<proteinExistence type="predicted"/>
<accession>A0A915KAZ5</accession>
<dbReference type="AlphaFoldDB" id="A0A915KAZ5"/>
<dbReference type="Proteomes" id="UP000887565">
    <property type="component" value="Unplaced"/>
</dbReference>
<protein>
    <submittedName>
        <fullName evidence="2">Uncharacterized protein</fullName>
    </submittedName>
</protein>
<reference evidence="2" key="1">
    <citation type="submission" date="2022-11" db="UniProtKB">
        <authorList>
            <consortium name="WormBaseParasite"/>
        </authorList>
    </citation>
    <scope>IDENTIFICATION</scope>
</reference>
<evidence type="ECO:0000313" key="1">
    <source>
        <dbReference type="Proteomes" id="UP000887565"/>
    </source>
</evidence>
<organism evidence="1 2">
    <name type="scientific">Romanomermis culicivorax</name>
    <name type="common">Nematode worm</name>
    <dbReference type="NCBI Taxonomy" id="13658"/>
    <lineage>
        <taxon>Eukaryota</taxon>
        <taxon>Metazoa</taxon>
        <taxon>Ecdysozoa</taxon>
        <taxon>Nematoda</taxon>
        <taxon>Enoplea</taxon>
        <taxon>Dorylaimia</taxon>
        <taxon>Mermithida</taxon>
        <taxon>Mermithoidea</taxon>
        <taxon>Mermithidae</taxon>
        <taxon>Romanomermis</taxon>
    </lineage>
</organism>
<keyword evidence="1" id="KW-1185">Reference proteome</keyword>
<evidence type="ECO:0000313" key="2">
    <source>
        <dbReference type="WBParaSite" id="nRc.2.0.1.t35281-RA"/>
    </source>
</evidence>